<dbReference type="OrthoDB" id="73612at2759"/>
<feature type="transmembrane region" description="Helical" evidence="6">
    <location>
        <begin position="185"/>
        <end position="212"/>
    </location>
</feature>
<dbReference type="GeneID" id="37020083"/>
<sequence length="396" mass="43175">MAVVNLASFISSIPIATRSMTAALLGFSLMLAFLRVTMTEDGIHLISFSRDDSAVAFPWLVIVPGSSFWYPWTLLTAAFCETSFFEFIISIVSLPLAGRYLERIWGPVEMIRFSFIVIIVSNVVAWFLAVALYVVTRGEKMMYGVQYHGLEALQTAFLVALAQLIPEHQVQFKFGLKVRVRDLPMAYVTFSNIICVLGYPSPFILIQFGWLFSWAYLRFFKMNDNGIRGDRSETFSLVSWFPPFMHKPVTFVSNTLYGVFLKLGVVQPWQYSAMGDVELGVGSGLPSMSVGISPQTPGAGSTRAEAERRRAMALKALDQRVKAGSAPGSGQNNSSSSSSNSAQIGADGISVPATAASASNGGYKMNGKVSVPKVVVQEASEEGDGRGSEEQGKSLR</sequence>
<dbReference type="InterPro" id="IPR035952">
    <property type="entry name" value="Rhomboid-like_sf"/>
</dbReference>
<evidence type="ECO:0000256" key="3">
    <source>
        <dbReference type="ARBA" id="ARBA00022989"/>
    </source>
</evidence>
<evidence type="ECO:0000313" key="7">
    <source>
        <dbReference type="EMBL" id="PWN37712.1"/>
    </source>
</evidence>
<evidence type="ECO:0000256" key="6">
    <source>
        <dbReference type="SAM" id="Phobius"/>
    </source>
</evidence>
<feature type="transmembrane region" description="Helical" evidence="6">
    <location>
        <begin position="113"/>
        <end position="135"/>
    </location>
</feature>
<dbReference type="Gene3D" id="1.20.1540.10">
    <property type="entry name" value="Rhomboid-like"/>
    <property type="match status" value="1"/>
</dbReference>
<evidence type="ECO:0000313" key="8">
    <source>
        <dbReference type="Proteomes" id="UP000245771"/>
    </source>
</evidence>
<keyword evidence="8" id="KW-1185">Reference proteome</keyword>
<dbReference type="InParanoid" id="A0A316VJB9"/>
<keyword evidence="2 6" id="KW-0812">Transmembrane</keyword>
<feature type="compositionally biased region" description="Basic and acidic residues" evidence="5">
    <location>
        <begin position="383"/>
        <end position="396"/>
    </location>
</feature>
<dbReference type="RefSeq" id="XP_025358014.1">
    <property type="nucleotide sequence ID" value="XM_025498302.1"/>
</dbReference>
<evidence type="ECO:0000256" key="4">
    <source>
        <dbReference type="ARBA" id="ARBA00023136"/>
    </source>
</evidence>
<evidence type="ECO:0000256" key="2">
    <source>
        <dbReference type="ARBA" id="ARBA00022692"/>
    </source>
</evidence>
<evidence type="ECO:0000256" key="5">
    <source>
        <dbReference type="SAM" id="MobiDB-lite"/>
    </source>
</evidence>
<dbReference type="GO" id="GO:0005794">
    <property type="term" value="C:Golgi apparatus"/>
    <property type="evidence" value="ECO:0007669"/>
    <property type="project" value="TreeGrafter"/>
</dbReference>
<protein>
    <submittedName>
        <fullName evidence="7">DUF1751-domain-containing protein</fullName>
    </submittedName>
</protein>
<feature type="transmembrane region" description="Helical" evidence="6">
    <location>
        <begin position="55"/>
        <end position="72"/>
    </location>
</feature>
<gene>
    <name evidence="7" type="ORF">FA14DRAFT_159635</name>
</gene>
<dbReference type="GO" id="GO:0016020">
    <property type="term" value="C:membrane"/>
    <property type="evidence" value="ECO:0007669"/>
    <property type="project" value="UniProtKB-SubCell"/>
</dbReference>
<feature type="region of interest" description="Disordered" evidence="5">
    <location>
        <begin position="374"/>
        <end position="396"/>
    </location>
</feature>
<comment type="subcellular location">
    <subcellularLocation>
        <location evidence="1">Membrane</location>
        <topology evidence="1">Multi-pass membrane protein</topology>
    </subcellularLocation>
</comment>
<feature type="compositionally biased region" description="Low complexity" evidence="5">
    <location>
        <begin position="323"/>
        <end position="342"/>
    </location>
</feature>
<dbReference type="STRING" id="1280837.A0A316VJB9"/>
<dbReference type="SUPFAM" id="SSF144091">
    <property type="entry name" value="Rhomboid-like"/>
    <property type="match status" value="1"/>
</dbReference>
<accession>A0A316VJB9</accession>
<name>A0A316VJB9_9BASI</name>
<dbReference type="EMBL" id="KZ819602">
    <property type="protein sequence ID" value="PWN37712.1"/>
    <property type="molecule type" value="Genomic_DNA"/>
</dbReference>
<dbReference type="PANTHER" id="PTHR13377:SF3">
    <property type="entry name" value="TRANSMEMBRANE PROTEIN 115"/>
    <property type="match status" value="1"/>
</dbReference>
<feature type="region of interest" description="Disordered" evidence="5">
    <location>
        <begin position="321"/>
        <end position="345"/>
    </location>
</feature>
<dbReference type="AlphaFoldDB" id="A0A316VJB9"/>
<dbReference type="Pfam" id="PF08551">
    <property type="entry name" value="DUF1751"/>
    <property type="match status" value="1"/>
</dbReference>
<keyword evidence="3 6" id="KW-1133">Transmembrane helix</keyword>
<dbReference type="GO" id="GO:0006890">
    <property type="term" value="P:retrograde vesicle-mediated transport, Golgi to endoplasmic reticulum"/>
    <property type="evidence" value="ECO:0007669"/>
    <property type="project" value="InterPro"/>
</dbReference>
<proteinExistence type="predicted"/>
<reference evidence="7 8" key="1">
    <citation type="journal article" date="2018" name="Mol. Biol. Evol.">
        <title>Broad Genomic Sampling Reveals a Smut Pathogenic Ancestry of the Fungal Clade Ustilaginomycotina.</title>
        <authorList>
            <person name="Kijpornyongpan T."/>
            <person name="Mondo S.J."/>
            <person name="Barry K."/>
            <person name="Sandor L."/>
            <person name="Lee J."/>
            <person name="Lipzen A."/>
            <person name="Pangilinan J."/>
            <person name="LaButti K."/>
            <person name="Hainaut M."/>
            <person name="Henrissat B."/>
            <person name="Grigoriev I.V."/>
            <person name="Spatafora J.W."/>
            <person name="Aime M.C."/>
        </authorList>
    </citation>
    <scope>NUCLEOTIDE SEQUENCE [LARGE SCALE GENOMIC DNA]</scope>
    <source>
        <strain evidence="7 8">MCA 3882</strain>
    </source>
</reference>
<dbReference type="InterPro" id="IPR013861">
    <property type="entry name" value="TMEM115/Pdh1/Rbl19"/>
</dbReference>
<dbReference type="SMART" id="SM01160">
    <property type="entry name" value="DUF1751"/>
    <property type="match status" value="1"/>
</dbReference>
<dbReference type="Proteomes" id="UP000245771">
    <property type="component" value="Unassembled WGS sequence"/>
</dbReference>
<dbReference type="PANTHER" id="PTHR13377">
    <property type="entry name" value="PLACENTAL PROTEIN 6"/>
    <property type="match status" value="1"/>
</dbReference>
<dbReference type="FunFam" id="1.20.1540.10:FF:000004">
    <property type="entry name" value="Transmembrane protein 115"/>
    <property type="match status" value="1"/>
</dbReference>
<organism evidence="7 8">
    <name type="scientific">Meira miltonrushii</name>
    <dbReference type="NCBI Taxonomy" id="1280837"/>
    <lineage>
        <taxon>Eukaryota</taxon>
        <taxon>Fungi</taxon>
        <taxon>Dikarya</taxon>
        <taxon>Basidiomycota</taxon>
        <taxon>Ustilaginomycotina</taxon>
        <taxon>Exobasidiomycetes</taxon>
        <taxon>Exobasidiales</taxon>
        <taxon>Brachybasidiaceae</taxon>
        <taxon>Meira</taxon>
    </lineage>
</organism>
<keyword evidence="4 6" id="KW-0472">Membrane</keyword>
<evidence type="ECO:0000256" key="1">
    <source>
        <dbReference type="ARBA" id="ARBA00004141"/>
    </source>
</evidence>